<comment type="subcellular location">
    <subcellularLocation>
        <location evidence="1">Cytoplasm</location>
        <location evidence="1">Cytosol</location>
    </subcellularLocation>
</comment>
<dbReference type="EMBL" id="JAGSOY010000007">
    <property type="protein sequence ID" value="MBU2710480.1"/>
    <property type="molecule type" value="Genomic_DNA"/>
</dbReference>
<evidence type="ECO:0000256" key="5">
    <source>
        <dbReference type="ARBA" id="ARBA00093797"/>
    </source>
</evidence>
<evidence type="ECO:0000256" key="2">
    <source>
        <dbReference type="ARBA" id="ARBA00022490"/>
    </source>
</evidence>
<evidence type="ECO:0000256" key="1">
    <source>
        <dbReference type="ARBA" id="ARBA00004514"/>
    </source>
</evidence>
<comment type="caution">
    <text evidence="6">The sequence shown here is derived from an EMBL/GenBank/DDBJ whole genome shotgun (WGS) entry which is preliminary data.</text>
</comment>
<reference evidence="6 7" key="1">
    <citation type="submission" date="2021-04" db="EMBL/GenBank/DDBJ databases">
        <authorList>
            <person name="Pira H."/>
            <person name="Risdian C."/>
            <person name="Wink J."/>
        </authorList>
    </citation>
    <scope>NUCLEOTIDE SEQUENCE [LARGE SCALE GENOMIC DNA]</scope>
    <source>
        <strain evidence="6 7">WH53</strain>
    </source>
</reference>
<evidence type="ECO:0000256" key="4">
    <source>
        <dbReference type="ARBA" id="ARBA00023186"/>
    </source>
</evidence>
<evidence type="ECO:0000256" key="3">
    <source>
        <dbReference type="ARBA" id="ARBA00022795"/>
    </source>
</evidence>
<dbReference type="RefSeq" id="WP_215818638.1">
    <property type="nucleotide sequence ID" value="NZ_JAGSOY010000007.1"/>
</dbReference>
<dbReference type="Proteomes" id="UP000690515">
    <property type="component" value="Unassembled WGS sequence"/>
</dbReference>
<keyword evidence="2" id="KW-0963">Cytoplasm</keyword>
<name>A0ABS5Z8V6_9GAMM</name>
<keyword evidence="7" id="KW-1185">Reference proteome</keyword>
<organism evidence="6 7">
    <name type="scientific">Zooshikella harenae</name>
    <dbReference type="NCBI Taxonomy" id="2827238"/>
    <lineage>
        <taxon>Bacteria</taxon>
        <taxon>Pseudomonadati</taxon>
        <taxon>Pseudomonadota</taxon>
        <taxon>Gammaproteobacteria</taxon>
        <taxon>Oceanospirillales</taxon>
        <taxon>Zooshikellaceae</taxon>
        <taxon>Zooshikella</taxon>
    </lineage>
</organism>
<keyword evidence="4" id="KW-0143">Chaperone</keyword>
<evidence type="ECO:0000313" key="7">
    <source>
        <dbReference type="Proteomes" id="UP000690515"/>
    </source>
</evidence>
<proteinExistence type="predicted"/>
<accession>A0ABS5Z8V6</accession>
<keyword evidence="3" id="KW-1005">Bacterial flagellum biogenesis</keyword>
<dbReference type="InterPro" id="IPR008622">
    <property type="entry name" value="FliT"/>
</dbReference>
<protein>
    <recommendedName>
        <fullName evidence="5">Flagellar protein FliT</fullName>
    </recommendedName>
</protein>
<dbReference type="Pfam" id="PF05400">
    <property type="entry name" value="FliT"/>
    <property type="match status" value="1"/>
</dbReference>
<gene>
    <name evidence="6" type="ORF">KCG35_05370</name>
</gene>
<evidence type="ECO:0000313" key="6">
    <source>
        <dbReference type="EMBL" id="MBU2710480.1"/>
    </source>
</evidence>
<sequence>MTGSDRGSTTVAQLEQLQSDLQHALLNQDWSSVTDLDGRCRNIVGAAMQQGAPADLLVAMGKLLSTYQHVIDACAAHKQSLSAEIHRLQRHKQGVAVYQQMQ</sequence>